<feature type="transmembrane region" description="Helical" evidence="12">
    <location>
        <begin position="110"/>
        <end position="130"/>
    </location>
</feature>
<accession>A0A1H5VXF9</accession>
<dbReference type="GO" id="GO:0046872">
    <property type="term" value="F:metal ion binding"/>
    <property type="evidence" value="ECO:0007669"/>
    <property type="project" value="UniProtKB-KW"/>
</dbReference>
<dbReference type="InterPro" id="IPR005126">
    <property type="entry name" value="NapC/NirT_cyt_c_N"/>
</dbReference>
<feature type="transmembrane region" description="Helical" evidence="12">
    <location>
        <begin position="23"/>
        <end position="44"/>
    </location>
</feature>
<feature type="domain" description="NapC/NirT cytochrome c N-terminal" evidence="13">
    <location>
        <begin position="114"/>
        <end position="218"/>
    </location>
</feature>
<evidence type="ECO:0000256" key="8">
    <source>
        <dbReference type="ARBA" id="ARBA00022982"/>
    </source>
</evidence>
<evidence type="ECO:0000256" key="2">
    <source>
        <dbReference type="ARBA" id="ARBA00007395"/>
    </source>
</evidence>
<keyword evidence="5" id="KW-0349">Heme</keyword>
<sequence>MADFESFRKNWIRPFFFYGNNRLSLIGGALTSASALVLIGFWVIDVFGHGGSNNPYIGIIVDFALPGLFVLGLLMIAVGLLFRQRSLKAAGEIPTVFPSIDMRDPVFRHGIEFVAIATAINFVIVGTAAYRGVAYMDTPSFCGQACHVMDPEFQAYHMSSHRAVPCTDCHIAPGVGGFVHAKMNGTKQLANVLLHNWPTPIMAEQKIPTADKTCLNCHNPERNIGDRIHISNTFGDDEKNSLTHTVAVLHVGGGNVLGQMSGIHGAHSAHIEYIATDSGAQTIPYVAYTNPDGSITEYLSSDAKGTPAGNRRTMDCIDCHNRAAHSFETAEQALDRFMVAGAPNASLPFVHKQGMALLKTEYRTQQDAEAGITKGLEQFYSSQYPQVYASQRAQVEAAAKALTSIYDHNIFPAMKVTWGTHPNNLGHNDYPGCFRCHDGSHTSKSGKTINNDCTTCHNLAATDEASPKAMTELGLP</sequence>
<dbReference type="GO" id="GO:0009061">
    <property type="term" value="P:anaerobic respiration"/>
    <property type="evidence" value="ECO:0007669"/>
    <property type="project" value="TreeGrafter"/>
</dbReference>
<comment type="subcellular location">
    <subcellularLocation>
        <location evidence="1">Cell membrane</location>
    </subcellularLocation>
</comment>
<evidence type="ECO:0000256" key="7">
    <source>
        <dbReference type="ARBA" id="ARBA00022723"/>
    </source>
</evidence>
<evidence type="ECO:0000313" key="15">
    <source>
        <dbReference type="Proteomes" id="UP000236728"/>
    </source>
</evidence>
<keyword evidence="10" id="KW-0408">Iron</keyword>
<dbReference type="Proteomes" id="UP000236728">
    <property type="component" value="Unassembled WGS sequence"/>
</dbReference>
<dbReference type="AlphaFoldDB" id="A0A1H5VXF9"/>
<evidence type="ECO:0000313" key="14">
    <source>
        <dbReference type="EMBL" id="SEF91944.1"/>
    </source>
</evidence>
<evidence type="ECO:0000256" key="11">
    <source>
        <dbReference type="ARBA" id="ARBA00023136"/>
    </source>
</evidence>
<keyword evidence="9 12" id="KW-1133">Transmembrane helix</keyword>
<protein>
    <submittedName>
        <fullName evidence="14">NapC/NirT cytochrome c family, N-terminal region</fullName>
    </submittedName>
</protein>
<dbReference type="EMBL" id="FNVA01000002">
    <property type="protein sequence ID" value="SEF91944.1"/>
    <property type="molecule type" value="Genomic_DNA"/>
</dbReference>
<dbReference type="InterPro" id="IPR038266">
    <property type="entry name" value="NapC/NirT_cytc_sf"/>
</dbReference>
<keyword evidence="3" id="KW-0813">Transport</keyword>
<keyword evidence="6 12" id="KW-0812">Transmembrane</keyword>
<dbReference type="GO" id="GO:0005886">
    <property type="term" value="C:plasma membrane"/>
    <property type="evidence" value="ECO:0007669"/>
    <property type="project" value="UniProtKB-SubCell"/>
</dbReference>
<evidence type="ECO:0000256" key="4">
    <source>
        <dbReference type="ARBA" id="ARBA00022475"/>
    </source>
</evidence>
<dbReference type="OrthoDB" id="9791652at2"/>
<proteinExistence type="inferred from homology"/>
<dbReference type="InterPro" id="IPR051174">
    <property type="entry name" value="Cytochrome_c-type_ET"/>
</dbReference>
<evidence type="ECO:0000259" key="13">
    <source>
        <dbReference type="Pfam" id="PF03264"/>
    </source>
</evidence>
<dbReference type="Pfam" id="PF03264">
    <property type="entry name" value="Cytochrom_NNT"/>
    <property type="match status" value="1"/>
</dbReference>
<dbReference type="PANTHER" id="PTHR30333:SF1">
    <property type="entry name" value="CYTOCHROME C-TYPE PROTEIN NAPC"/>
    <property type="match status" value="1"/>
</dbReference>
<keyword evidence="7" id="KW-0479">Metal-binding</keyword>
<dbReference type="PANTHER" id="PTHR30333">
    <property type="entry name" value="CYTOCHROME C-TYPE PROTEIN"/>
    <property type="match status" value="1"/>
</dbReference>
<feature type="transmembrane region" description="Helical" evidence="12">
    <location>
        <begin position="56"/>
        <end position="82"/>
    </location>
</feature>
<name>A0A1H5VXF9_9BACT</name>
<keyword evidence="4" id="KW-1003">Cell membrane</keyword>
<reference evidence="14 15" key="1">
    <citation type="submission" date="2016-10" db="EMBL/GenBank/DDBJ databases">
        <authorList>
            <person name="de Groot N.N."/>
        </authorList>
    </citation>
    <scope>NUCLEOTIDE SEQUENCE [LARGE SCALE GENOMIC DNA]</scope>
    <source>
        <strain evidence="14 15">DSM 22489</strain>
    </source>
</reference>
<evidence type="ECO:0000256" key="3">
    <source>
        <dbReference type="ARBA" id="ARBA00022448"/>
    </source>
</evidence>
<evidence type="ECO:0000256" key="10">
    <source>
        <dbReference type="ARBA" id="ARBA00023004"/>
    </source>
</evidence>
<evidence type="ECO:0000256" key="6">
    <source>
        <dbReference type="ARBA" id="ARBA00022692"/>
    </source>
</evidence>
<gene>
    <name evidence="14" type="ORF">SAMN05421819_1357</name>
</gene>
<comment type="similarity">
    <text evidence="2">Belongs to the NapC/NirT/NrfH family.</text>
</comment>
<keyword evidence="8" id="KW-0249">Electron transport</keyword>
<dbReference type="RefSeq" id="WP_103932301.1">
    <property type="nucleotide sequence ID" value="NZ_FNVA01000002.1"/>
</dbReference>
<evidence type="ECO:0000256" key="12">
    <source>
        <dbReference type="SAM" id="Phobius"/>
    </source>
</evidence>
<keyword evidence="11 12" id="KW-0472">Membrane</keyword>
<keyword evidence="15" id="KW-1185">Reference proteome</keyword>
<dbReference type="InterPro" id="IPR036280">
    <property type="entry name" value="Multihaem_cyt_sf"/>
</dbReference>
<evidence type="ECO:0000256" key="9">
    <source>
        <dbReference type="ARBA" id="ARBA00022989"/>
    </source>
</evidence>
<evidence type="ECO:0000256" key="5">
    <source>
        <dbReference type="ARBA" id="ARBA00022617"/>
    </source>
</evidence>
<organism evidence="14 15">
    <name type="scientific">Bryocella elongata</name>
    <dbReference type="NCBI Taxonomy" id="863522"/>
    <lineage>
        <taxon>Bacteria</taxon>
        <taxon>Pseudomonadati</taxon>
        <taxon>Acidobacteriota</taxon>
        <taxon>Terriglobia</taxon>
        <taxon>Terriglobales</taxon>
        <taxon>Acidobacteriaceae</taxon>
        <taxon>Bryocella</taxon>
    </lineage>
</organism>
<dbReference type="SUPFAM" id="SSF48695">
    <property type="entry name" value="Multiheme cytochromes"/>
    <property type="match status" value="2"/>
</dbReference>
<evidence type="ECO:0000256" key="1">
    <source>
        <dbReference type="ARBA" id="ARBA00004236"/>
    </source>
</evidence>
<dbReference type="Gene3D" id="1.10.3820.10">
    <property type="entry name" value="Di-heme elbow motif domain"/>
    <property type="match status" value="1"/>
</dbReference>
<dbReference type="GO" id="GO:0009055">
    <property type="term" value="F:electron transfer activity"/>
    <property type="evidence" value="ECO:0007669"/>
    <property type="project" value="TreeGrafter"/>
</dbReference>